<sequence>MSSMHAQTALVQVPKEETTFPLPLAVSNESSIPLLPSPNHVLIRVVAVALNPTDFKMITNFPVPGNRAGCDFCGIVEEVSSQAQGTSGPDIPNLFHPGARVCGVVFPYNPYEPLSQSNGAFAQFVVSDSRLLLKVPDQWSDLEGAALGGIGWATAGLAFYDQDALALQGRPSRPVETSHPVVVYGGGTASGTMAIQMLKLSGYSPIAICSAKSAPLAVQYGATSTADYTSATCNEQIKGLVGGSPIRHILDCITSADSSATCYAVMARTGGRYACLERLPESWRTRRAVKVKEVMGYEGIGLDVDLGPTVYSRKANPRLFEITAEWAKEMQWSLDRGLVRPHPIREVTGDWNGVIDGLIALQRGGVHSTLPLGKNREVQELKSEELRL</sequence>
<dbReference type="STRING" id="694573.A0A194V8P0"/>
<reference evidence="8" key="1">
    <citation type="submission" date="2014-12" db="EMBL/GenBank/DDBJ databases">
        <title>Genome Sequence of Valsa Canker Pathogens Uncovers a Specific Adaption of Colonization on Woody Bark.</title>
        <authorList>
            <person name="Yin Z."/>
            <person name="Liu H."/>
            <person name="Gao X."/>
            <person name="Li Z."/>
            <person name="Song N."/>
            <person name="Ke X."/>
            <person name="Dai Q."/>
            <person name="Wu Y."/>
            <person name="Sun Y."/>
            <person name="Xu J.-R."/>
            <person name="Kang Z.K."/>
            <person name="Wang L."/>
            <person name="Huang L."/>
        </authorList>
    </citation>
    <scope>NUCLEOTIDE SEQUENCE [LARGE SCALE GENOMIC DNA]</scope>
    <source>
        <strain evidence="8">SXYL134</strain>
    </source>
</reference>
<comment type="subunit">
    <text evidence="2">Monomer.</text>
</comment>
<keyword evidence="8" id="KW-1185">Reference proteome</keyword>
<dbReference type="OrthoDB" id="48317at2759"/>
<name>A0A194V8P0_CYTMA</name>
<dbReference type="AlphaFoldDB" id="A0A194V8P0"/>
<dbReference type="InterPro" id="IPR036291">
    <property type="entry name" value="NAD(P)-bd_dom_sf"/>
</dbReference>
<dbReference type="SUPFAM" id="SSF50129">
    <property type="entry name" value="GroES-like"/>
    <property type="match status" value="1"/>
</dbReference>
<keyword evidence="3" id="KW-0547">Nucleotide-binding</keyword>
<evidence type="ECO:0000256" key="1">
    <source>
        <dbReference type="ARBA" id="ARBA00008072"/>
    </source>
</evidence>
<dbReference type="SUPFAM" id="SSF51735">
    <property type="entry name" value="NAD(P)-binding Rossmann-fold domains"/>
    <property type="match status" value="1"/>
</dbReference>
<evidence type="ECO:0000313" key="8">
    <source>
        <dbReference type="Proteomes" id="UP000078576"/>
    </source>
</evidence>
<evidence type="ECO:0000256" key="2">
    <source>
        <dbReference type="ARBA" id="ARBA00011245"/>
    </source>
</evidence>
<comment type="similarity">
    <text evidence="1">Belongs to the zinc-containing alcohol dehydrogenase family.</text>
</comment>
<dbReference type="InterPro" id="IPR020843">
    <property type="entry name" value="ER"/>
</dbReference>
<proteinExistence type="inferred from homology"/>
<evidence type="ECO:0000313" key="7">
    <source>
        <dbReference type="EMBL" id="KUI60191.1"/>
    </source>
</evidence>
<dbReference type="PANTHER" id="PTHR45348:SF1">
    <property type="entry name" value="TRANS-ENOYL REDUCTASE STHE"/>
    <property type="match status" value="1"/>
</dbReference>
<accession>A0A194V8P0</accession>
<dbReference type="EMBL" id="KN714745">
    <property type="protein sequence ID" value="KUI60191.1"/>
    <property type="molecule type" value="Genomic_DNA"/>
</dbReference>
<evidence type="ECO:0000259" key="6">
    <source>
        <dbReference type="SMART" id="SM00829"/>
    </source>
</evidence>
<dbReference type="InterPro" id="IPR013149">
    <property type="entry name" value="ADH-like_C"/>
</dbReference>
<keyword evidence="4" id="KW-0521">NADP</keyword>
<dbReference type="InterPro" id="IPR047122">
    <property type="entry name" value="Trans-enoyl_RdTase-like"/>
</dbReference>
<evidence type="ECO:0000256" key="3">
    <source>
        <dbReference type="ARBA" id="ARBA00022741"/>
    </source>
</evidence>
<evidence type="ECO:0000256" key="4">
    <source>
        <dbReference type="ARBA" id="ARBA00022857"/>
    </source>
</evidence>
<organism evidence="7 8">
    <name type="scientific">Cytospora mali</name>
    <name type="common">Apple Valsa canker fungus</name>
    <name type="synonym">Valsa mali</name>
    <dbReference type="NCBI Taxonomy" id="578113"/>
    <lineage>
        <taxon>Eukaryota</taxon>
        <taxon>Fungi</taxon>
        <taxon>Dikarya</taxon>
        <taxon>Ascomycota</taxon>
        <taxon>Pezizomycotina</taxon>
        <taxon>Sordariomycetes</taxon>
        <taxon>Sordariomycetidae</taxon>
        <taxon>Diaporthales</taxon>
        <taxon>Cytosporaceae</taxon>
        <taxon>Cytospora</taxon>
    </lineage>
</organism>
<dbReference type="InterPro" id="IPR011032">
    <property type="entry name" value="GroES-like_sf"/>
</dbReference>
<dbReference type="SMART" id="SM00829">
    <property type="entry name" value="PKS_ER"/>
    <property type="match status" value="1"/>
</dbReference>
<dbReference type="CDD" id="cd08249">
    <property type="entry name" value="enoyl_reductase_like"/>
    <property type="match status" value="1"/>
</dbReference>
<protein>
    <submittedName>
        <fullName evidence="7">Enoyl reductase LovC</fullName>
    </submittedName>
</protein>
<dbReference type="Gene3D" id="3.40.50.720">
    <property type="entry name" value="NAD(P)-binding Rossmann-like Domain"/>
    <property type="match status" value="1"/>
</dbReference>
<dbReference type="GO" id="GO:0000166">
    <property type="term" value="F:nucleotide binding"/>
    <property type="evidence" value="ECO:0007669"/>
    <property type="project" value="UniProtKB-KW"/>
</dbReference>
<dbReference type="InterPro" id="IPR013154">
    <property type="entry name" value="ADH-like_N"/>
</dbReference>
<dbReference type="PANTHER" id="PTHR45348">
    <property type="entry name" value="HYPOTHETICAL OXIDOREDUCTASE (EUROFUNG)"/>
    <property type="match status" value="1"/>
</dbReference>
<keyword evidence="5" id="KW-0560">Oxidoreductase</keyword>
<dbReference type="Pfam" id="PF08240">
    <property type="entry name" value="ADH_N"/>
    <property type="match status" value="1"/>
</dbReference>
<gene>
    <name evidence="7" type="ORF">VP1G_07399</name>
</gene>
<feature type="domain" description="Enoyl reductase (ER)" evidence="6">
    <location>
        <begin position="19"/>
        <end position="372"/>
    </location>
</feature>
<dbReference type="Pfam" id="PF00107">
    <property type="entry name" value="ADH_zinc_N"/>
    <property type="match status" value="1"/>
</dbReference>
<dbReference type="Gene3D" id="3.90.180.10">
    <property type="entry name" value="Medium-chain alcohol dehydrogenases, catalytic domain"/>
    <property type="match status" value="1"/>
</dbReference>
<dbReference type="GO" id="GO:0016651">
    <property type="term" value="F:oxidoreductase activity, acting on NAD(P)H"/>
    <property type="evidence" value="ECO:0007669"/>
    <property type="project" value="InterPro"/>
</dbReference>
<evidence type="ECO:0000256" key="5">
    <source>
        <dbReference type="ARBA" id="ARBA00023002"/>
    </source>
</evidence>
<dbReference type="Proteomes" id="UP000078576">
    <property type="component" value="Unassembled WGS sequence"/>
</dbReference>